<evidence type="ECO:0000313" key="1">
    <source>
        <dbReference type="Ensembl" id="ENSCJAP00000091279.1"/>
    </source>
</evidence>
<organism evidence="1 2">
    <name type="scientific">Callithrix jacchus</name>
    <name type="common">White-tufted-ear marmoset</name>
    <name type="synonym">Simia Jacchus</name>
    <dbReference type="NCBI Taxonomy" id="9483"/>
    <lineage>
        <taxon>Eukaryota</taxon>
        <taxon>Metazoa</taxon>
        <taxon>Chordata</taxon>
        <taxon>Craniata</taxon>
        <taxon>Vertebrata</taxon>
        <taxon>Euteleostomi</taxon>
        <taxon>Mammalia</taxon>
        <taxon>Eutheria</taxon>
        <taxon>Euarchontoglires</taxon>
        <taxon>Primates</taxon>
        <taxon>Haplorrhini</taxon>
        <taxon>Platyrrhini</taxon>
        <taxon>Cebidae</taxon>
        <taxon>Callitrichinae</taxon>
        <taxon>Callithrix</taxon>
        <taxon>Callithrix</taxon>
    </lineage>
</organism>
<dbReference type="OMA" id="RDYRCEP"/>
<dbReference type="PANTHER" id="PTHR12138">
    <property type="entry name" value="PRIMATE-EXPANDED PROTEIN FAMILY"/>
    <property type="match status" value="1"/>
</dbReference>
<dbReference type="GeneTree" id="ENSGT01150000287033"/>
<dbReference type="Proteomes" id="UP000008225">
    <property type="component" value="Chromosome 14"/>
</dbReference>
<dbReference type="PRINTS" id="PR02045">
    <property type="entry name" value="F138DOMAIN"/>
</dbReference>
<accession>A0A8I4A3L1</accession>
<sequence length="131" mass="14738">FGLNFFWFHLCLQTTIHYHKLLKYLTLEVEESRVSNPERNKGLALSFRLDCNGTITVHCSSLGLLGSSDPPTSASQVAGTTGMYHHAWLILFFSRDEVSLCCPGWSQTPGLKQSSCIGLPKCRDYRHEPPH</sequence>
<reference evidence="1" key="2">
    <citation type="submission" date="2025-08" db="UniProtKB">
        <authorList>
            <consortium name="Ensembl"/>
        </authorList>
    </citation>
    <scope>IDENTIFICATION</scope>
</reference>
<reference evidence="1" key="3">
    <citation type="submission" date="2025-09" db="UniProtKB">
        <authorList>
            <consortium name="Ensembl"/>
        </authorList>
    </citation>
    <scope>IDENTIFICATION</scope>
</reference>
<name>A0A8I4A3L1_CALJA</name>
<evidence type="ECO:0000313" key="2">
    <source>
        <dbReference type="Proteomes" id="UP000008225"/>
    </source>
</evidence>
<reference evidence="1 2" key="1">
    <citation type="submission" date="2009-03" db="EMBL/GenBank/DDBJ databases">
        <authorList>
            <person name="Warren W."/>
            <person name="Ye L."/>
            <person name="Minx P."/>
            <person name="Worley K."/>
            <person name="Gibbs R."/>
            <person name="Wilson R.K."/>
        </authorList>
    </citation>
    <scope>NUCLEOTIDE SEQUENCE [LARGE SCALE GENOMIC DNA]</scope>
</reference>
<proteinExistence type="predicted"/>
<protein>
    <submittedName>
        <fullName evidence="1">Uncharacterized protein</fullName>
    </submittedName>
</protein>
<keyword evidence="2" id="KW-1185">Reference proteome</keyword>
<dbReference type="Ensembl" id="ENSCJAT00000135451.1">
    <property type="protein sequence ID" value="ENSCJAP00000091279.1"/>
    <property type="gene ID" value="ENSCJAG00000072213.1"/>
</dbReference>
<dbReference type="PANTHER" id="PTHR12138:SF162">
    <property type="entry name" value="CHROMOSOME UNDETERMINED SCAFFOLD_275, WHOLE GENOME SHOTGUN SEQUENCE"/>
    <property type="match status" value="1"/>
</dbReference>
<dbReference type="AlphaFoldDB" id="A0A8I4A3L1"/>